<reference evidence="2 3" key="1">
    <citation type="journal article" date="2015" name="Nat. Commun.">
        <title>Genomic and transcriptomic evidence for scavenging of diverse organic compounds by widespread deep-sea archaea.</title>
        <authorList>
            <person name="Li M."/>
            <person name="Baker B.J."/>
            <person name="Anantharaman K."/>
            <person name="Jain S."/>
            <person name="Breier J.A."/>
            <person name="Dick G.J."/>
        </authorList>
    </citation>
    <scope>NUCLEOTIDE SEQUENCE [LARGE SCALE GENOMIC DNA]</scope>
    <source>
        <strain evidence="2">Cayman_51_deep</strain>
    </source>
</reference>
<keyword evidence="1" id="KW-0812">Transmembrane</keyword>
<evidence type="ECO:0000313" key="3">
    <source>
        <dbReference type="Proteomes" id="UP000248161"/>
    </source>
</evidence>
<dbReference type="EMBL" id="PSPG01000004">
    <property type="protein sequence ID" value="PXF22038.1"/>
    <property type="molecule type" value="Genomic_DNA"/>
</dbReference>
<accession>A0A2V3HSC6</accession>
<dbReference type="InterPro" id="IPR036922">
    <property type="entry name" value="Rieske_2Fe-2S_sf"/>
</dbReference>
<dbReference type="AlphaFoldDB" id="A0A2V3HSC6"/>
<dbReference type="Gene3D" id="2.102.10.10">
    <property type="entry name" value="Rieske [2Fe-2S] iron-sulphur domain"/>
    <property type="match status" value="1"/>
</dbReference>
<dbReference type="SUPFAM" id="SSF50022">
    <property type="entry name" value="ISP domain"/>
    <property type="match status" value="1"/>
</dbReference>
<dbReference type="Proteomes" id="UP000248161">
    <property type="component" value="Unassembled WGS sequence"/>
</dbReference>
<comment type="caution">
    <text evidence="2">The sequence shown here is derived from an EMBL/GenBank/DDBJ whole genome shotgun (WGS) entry which is preliminary data.</text>
</comment>
<name>A0A2V3HSC6_9ARCH</name>
<proteinExistence type="predicted"/>
<dbReference type="GO" id="GO:0051537">
    <property type="term" value="F:2 iron, 2 sulfur cluster binding"/>
    <property type="evidence" value="ECO:0007669"/>
    <property type="project" value="InterPro"/>
</dbReference>
<evidence type="ECO:0000313" key="2">
    <source>
        <dbReference type="EMBL" id="PXF22038.1"/>
    </source>
</evidence>
<sequence>MARRFRLRAVPGAGEEVGESPKLIDRREFMRHSFNTAAGVITMASLGAVGFASLLMGQSEADGGDSALRFYVPSGAEDSAWYGDRHLEPMSYQSFVDAAASSTTGMSGASGVWSGLPVNVLYVPHTENAQAALVENKPRFQFMDGYNESGAYVGSGYEVDEDPAYELLSIHDNMIVTFGRCPHLCCIPGWQLVLNDFTSDQWNPGGVDAGGNKLFCICHSSRYDPTVIEKNRNRNRLNGTEFDYIGIKRTGGPAPVGMPLIPFVVNGDIIEALDDFKDWYTYCD</sequence>
<keyword evidence="1" id="KW-0472">Membrane</keyword>
<evidence type="ECO:0008006" key="4">
    <source>
        <dbReference type="Google" id="ProtNLM"/>
    </source>
</evidence>
<protein>
    <recommendedName>
        <fullName evidence="4">Rieske domain-containing protein</fullName>
    </recommendedName>
</protein>
<feature type="transmembrane region" description="Helical" evidence="1">
    <location>
        <begin position="34"/>
        <end position="56"/>
    </location>
</feature>
<gene>
    <name evidence="2" type="ORF">CXX69_02740</name>
</gene>
<evidence type="ECO:0000256" key="1">
    <source>
        <dbReference type="SAM" id="Phobius"/>
    </source>
</evidence>
<organism evidence="2 3">
    <name type="scientific">Candidatus Thalassarchaeum betae</name>
    <dbReference type="NCBI Taxonomy" id="2599289"/>
    <lineage>
        <taxon>Archaea</taxon>
        <taxon>Methanobacteriati</taxon>
        <taxon>Thermoplasmatota</taxon>
        <taxon>Candidatus Poseidoniia</taxon>
        <taxon>Candidatus Poseidoniales</taxon>
        <taxon>Candidatus Thalassarchaeaceae</taxon>
        <taxon>Candidatus Thalassarchaeum</taxon>
    </lineage>
</organism>
<keyword evidence="1" id="KW-1133">Transmembrane helix</keyword>